<proteinExistence type="evidence at transcript level"/>
<keyword evidence="2" id="KW-0808">Transferase</keyword>
<dbReference type="SMART" id="SM00696">
    <property type="entry name" value="DM9"/>
    <property type="match status" value="2"/>
</dbReference>
<dbReference type="AlphaFoldDB" id="A0A0K8TNM2"/>
<dbReference type="GO" id="GO:0008168">
    <property type="term" value="F:methyltransferase activity"/>
    <property type="evidence" value="ECO:0007669"/>
    <property type="project" value="UniProtKB-KW"/>
</dbReference>
<evidence type="ECO:0000259" key="1">
    <source>
        <dbReference type="Pfam" id="PF12248"/>
    </source>
</evidence>
<reference evidence="2" key="1">
    <citation type="journal article" date="2015" name="Insect Biochem. Mol. Biol.">
        <title>An insight into the sialome of the horse fly, Tabanus bromius.</title>
        <authorList>
            <person name="Ribeiro J.M."/>
            <person name="Kazimirova M."/>
            <person name="Takac P."/>
            <person name="Andersen J.F."/>
            <person name="Francischetti I.M."/>
        </authorList>
    </citation>
    <scope>NUCLEOTIDE SEQUENCE</scope>
</reference>
<evidence type="ECO:0000313" key="2">
    <source>
        <dbReference type="EMBL" id="JAI15515.1"/>
    </source>
</evidence>
<feature type="domain" description="Farnesoic acid O-methyl transferase" evidence="1">
    <location>
        <begin position="11"/>
        <end position="138"/>
    </location>
</feature>
<keyword evidence="2" id="KW-0489">Methyltransferase</keyword>
<dbReference type="InterPro" id="IPR022041">
    <property type="entry name" value="Methyltransf_FA"/>
</dbReference>
<name>A0A0K8TNM2_TABBR</name>
<organism evidence="2">
    <name type="scientific">Tabanus bromius</name>
    <name type="common">Band-eyed brown horse fly</name>
    <dbReference type="NCBI Taxonomy" id="304241"/>
    <lineage>
        <taxon>Eukaryota</taxon>
        <taxon>Metazoa</taxon>
        <taxon>Ecdysozoa</taxon>
        <taxon>Arthropoda</taxon>
        <taxon>Hexapoda</taxon>
        <taxon>Insecta</taxon>
        <taxon>Pterygota</taxon>
        <taxon>Neoptera</taxon>
        <taxon>Endopterygota</taxon>
        <taxon>Diptera</taxon>
        <taxon>Brachycera</taxon>
        <taxon>Tabanomorpha</taxon>
        <taxon>Tabanoidea</taxon>
        <taxon>Tabanidae</taxon>
        <taxon>Tabanus</taxon>
    </lineage>
</organism>
<accession>A0A0K8TNM2</accession>
<dbReference type="GO" id="GO:0032259">
    <property type="term" value="P:methylation"/>
    <property type="evidence" value="ECO:0007669"/>
    <property type="project" value="UniProtKB-KW"/>
</dbReference>
<protein>
    <submittedName>
        <fullName evidence="2">Putative farnesoic acid o-methyltransferase</fullName>
    </submittedName>
</protein>
<dbReference type="InterPro" id="IPR006616">
    <property type="entry name" value="DM9_repeat"/>
</dbReference>
<dbReference type="PANTHER" id="PTHR31649">
    <property type="entry name" value="AGAP009604-PA"/>
    <property type="match status" value="1"/>
</dbReference>
<dbReference type="Pfam" id="PF12248">
    <property type="entry name" value="Methyltransf_FA"/>
    <property type="match status" value="1"/>
</dbReference>
<dbReference type="PANTHER" id="PTHR31649:SF1">
    <property type="entry name" value="FARNESOIC ACID O-METHYL TRANSFERASE DOMAIN-CONTAINING PROTEIN"/>
    <property type="match status" value="1"/>
</dbReference>
<sequence length="303" mass="32502">MPVFETPDDHEAYQFFPAPAGYLNFEVRTPNDAHIALTTGPSQGVPMLEIFLGGWGNSKSIIRKNKQKPDVAEASTPSILSPGQFRPFWIRWFNGVVTVGREGDANPFLSYQDPQPFAINYVGFATGWGAVGSWKVNDAPPSAPYAQAWQAPPPGAFPGGGPAGQGCWVPARNGEIPPQAVQGGFDGEPVYVARARFEGALIPGKLVPSRGAVYVPWGGTEHELREYEVLCASSGQWVPCSGSNIPPNAFPGGETENGEPLFIGRVSHMGSTPIGKVQQSHGVCYVPCGGKEQAYDHYEVFTL</sequence>
<dbReference type="Pfam" id="PF11901">
    <property type="entry name" value="DM9"/>
    <property type="match status" value="1"/>
</dbReference>
<dbReference type="EMBL" id="GDAI01002088">
    <property type="protein sequence ID" value="JAI15515.1"/>
    <property type="molecule type" value="mRNA"/>
</dbReference>